<evidence type="ECO:0000313" key="2">
    <source>
        <dbReference type="EMBL" id="KKK87890.1"/>
    </source>
</evidence>
<evidence type="ECO:0000256" key="1">
    <source>
        <dbReference type="SAM" id="MobiDB-lite"/>
    </source>
</evidence>
<dbReference type="AlphaFoldDB" id="A0A0F8ZPJ2"/>
<name>A0A0F8ZPJ2_9ZZZZ</name>
<gene>
    <name evidence="2" type="ORF">LCGC14_2748690</name>
</gene>
<reference evidence="2" key="1">
    <citation type="journal article" date="2015" name="Nature">
        <title>Complex archaea that bridge the gap between prokaryotes and eukaryotes.</title>
        <authorList>
            <person name="Spang A."/>
            <person name="Saw J.H."/>
            <person name="Jorgensen S.L."/>
            <person name="Zaremba-Niedzwiedzka K."/>
            <person name="Martijn J."/>
            <person name="Lind A.E."/>
            <person name="van Eijk R."/>
            <person name="Schleper C."/>
            <person name="Guy L."/>
            <person name="Ettema T.J."/>
        </authorList>
    </citation>
    <scope>NUCLEOTIDE SEQUENCE</scope>
</reference>
<proteinExistence type="predicted"/>
<protein>
    <submittedName>
        <fullName evidence="2">Uncharacterized protein</fullName>
    </submittedName>
</protein>
<sequence length="213" mass="23455">DHPDFETIAEVQTQIDEFKAAGGGYSGQSPMELDTFDDWASQSSERYTEPGQDGQDGQNFNAEASQEGPAPKLETAPLNEPQGTTGLSDEMEKVMDFLIENVVVKTYHAVTFKGKKKLPALVKAAAKSGGPGPVDRLSFSVKRGFEKAFGQLNYSDEEKNRIIFQLVLSLDDKIYAIEHRDVGASRILKSLIAQDHLPGELYKKLDKKGAFNK</sequence>
<feature type="non-terminal residue" evidence="2">
    <location>
        <position position="1"/>
    </location>
</feature>
<organism evidence="2">
    <name type="scientific">marine sediment metagenome</name>
    <dbReference type="NCBI Taxonomy" id="412755"/>
    <lineage>
        <taxon>unclassified sequences</taxon>
        <taxon>metagenomes</taxon>
        <taxon>ecological metagenomes</taxon>
    </lineage>
</organism>
<dbReference type="EMBL" id="LAZR01050201">
    <property type="protein sequence ID" value="KKK87890.1"/>
    <property type="molecule type" value="Genomic_DNA"/>
</dbReference>
<comment type="caution">
    <text evidence="2">The sequence shown here is derived from an EMBL/GenBank/DDBJ whole genome shotgun (WGS) entry which is preliminary data.</text>
</comment>
<feature type="region of interest" description="Disordered" evidence="1">
    <location>
        <begin position="20"/>
        <end position="86"/>
    </location>
</feature>
<accession>A0A0F8ZPJ2</accession>
<feature type="compositionally biased region" description="Polar residues" evidence="1">
    <location>
        <begin position="55"/>
        <end position="64"/>
    </location>
</feature>